<proteinExistence type="predicted"/>
<evidence type="ECO:0000313" key="1">
    <source>
        <dbReference type="EMBL" id="ADC64097.1"/>
    </source>
</evidence>
<sequence>MNVQDKERDRAQRDIRAEILRYLKSDGRVAWAAGVHVRAFRGCSDILGQLETGHFMAVKVKRLGEPLGSGHAAFLDQVGTAGGLGILAHGIEDVRQALEAFHGQMEPVSEDALMAFEPETVLLMSEVSINPTRYEYGRG</sequence>
<geneLocation type="plasmid" evidence="1 2">
    <name>pALVIN01</name>
</geneLocation>
<evidence type="ECO:0000313" key="2">
    <source>
        <dbReference type="Proteomes" id="UP000001441"/>
    </source>
</evidence>
<name>D3RW85_ALLVD</name>
<keyword evidence="2" id="KW-1185">Reference proteome</keyword>
<dbReference type="AlphaFoldDB" id="D3RW85"/>
<dbReference type="EMBL" id="CP001897">
    <property type="protein sequence ID" value="ADC64097.1"/>
    <property type="molecule type" value="Genomic_DNA"/>
</dbReference>
<protein>
    <submittedName>
        <fullName evidence="1">Uncharacterized protein</fullName>
    </submittedName>
</protein>
<dbReference type="KEGG" id="alv:Alvin_3201"/>
<organism evidence="1 2">
    <name type="scientific">Allochromatium vinosum (strain ATCC 17899 / DSM 180 / NBRC 103801 / NCIMB 10441 / D)</name>
    <name type="common">Chromatium vinosum</name>
    <dbReference type="NCBI Taxonomy" id="572477"/>
    <lineage>
        <taxon>Bacteria</taxon>
        <taxon>Pseudomonadati</taxon>
        <taxon>Pseudomonadota</taxon>
        <taxon>Gammaproteobacteria</taxon>
        <taxon>Chromatiales</taxon>
        <taxon>Chromatiaceae</taxon>
        <taxon>Allochromatium</taxon>
    </lineage>
</organism>
<dbReference type="HOGENOM" id="CLU_1840904_0_0_6"/>
<gene>
    <name evidence="1" type="ordered locus">Alvin_3201</name>
</gene>
<keyword evidence="1" id="KW-0614">Plasmid</keyword>
<reference evidence="1 2" key="1">
    <citation type="journal article" date="2011" name="Stand. Genomic Sci.">
        <title>Complete genome sequence of Allochromatium vinosum DSM 180(T).</title>
        <authorList>
            <person name="Weissgerber T."/>
            <person name="Zigann R."/>
            <person name="Bruce D."/>
            <person name="Chang Y.J."/>
            <person name="Detter J.C."/>
            <person name="Han C."/>
            <person name="Hauser L."/>
            <person name="Jeffries C.D."/>
            <person name="Land M."/>
            <person name="Munk A.C."/>
            <person name="Tapia R."/>
            <person name="Dahl C."/>
        </authorList>
    </citation>
    <scope>NUCLEOTIDE SEQUENCE [LARGE SCALE GENOMIC DNA]</scope>
    <source>
        <strain evidence="2">ATCC 17899 / DSM 180 / NBRC 103801 / NCIMB 10441 / D</strain>
        <plasmid evidence="2">Plasmid pALVIN01</plasmid>
    </source>
</reference>
<dbReference type="Proteomes" id="UP000001441">
    <property type="component" value="Plasmid pALVIN01"/>
</dbReference>
<accession>D3RW85</accession>